<dbReference type="Pfam" id="PF00668">
    <property type="entry name" value="Condensation"/>
    <property type="match status" value="2"/>
</dbReference>
<dbReference type="SUPFAM" id="SSF56801">
    <property type="entry name" value="Acetyl-CoA synthetase-like"/>
    <property type="match status" value="1"/>
</dbReference>
<feature type="domain" description="Carrier" evidence="4">
    <location>
        <begin position="1"/>
        <end position="54"/>
    </location>
</feature>
<dbReference type="InterPro" id="IPR020845">
    <property type="entry name" value="AMP-binding_CS"/>
</dbReference>
<evidence type="ECO:0000256" key="3">
    <source>
        <dbReference type="ARBA" id="ARBA00022553"/>
    </source>
</evidence>
<dbReference type="SUPFAM" id="SSF47336">
    <property type="entry name" value="ACP-like"/>
    <property type="match status" value="2"/>
</dbReference>
<dbReference type="SUPFAM" id="SSF52777">
    <property type="entry name" value="CoA-dependent acyltransferases"/>
    <property type="match status" value="4"/>
</dbReference>
<dbReference type="InterPro" id="IPR006162">
    <property type="entry name" value="Ppantetheine_attach_site"/>
</dbReference>
<evidence type="ECO:0000256" key="1">
    <source>
        <dbReference type="ARBA" id="ARBA00001957"/>
    </source>
</evidence>
<feature type="non-terminal residue" evidence="5">
    <location>
        <position position="1551"/>
    </location>
</feature>
<evidence type="ECO:0000313" key="6">
    <source>
        <dbReference type="Proteomes" id="UP001596203"/>
    </source>
</evidence>
<dbReference type="InterPro" id="IPR023213">
    <property type="entry name" value="CAT-like_dom_sf"/>
</dbReference>
<dbReference type="InterPro" id="IPR020806">
    <property type="entry name" value="PKS_PP-bd"/>
</dbReference>
<dbReference type="SMART" id="SM00823">
    <property type="entry name" value="PKS_PP"/>
    <property type="match status" value="2"/>
</dbReference>
<name>A0ABW1KPZ4_9ACTN</name>
<dbReference type="EMBL" id="JBHSPR010000079">
    <property type="protein sequence ID" value="MFC6022938.1"/>
    <property type="molecule type" value="Genomic_DNA"/>
</dbReference>
<dbReference type="InterPro" id="IPR045851">
    <property type="entry name" value="AMP-bd_C_sf"/>
</dbReference>
<dbReference type="InterPro" id="IPR025110">
    <property type="entry name" value="AMP-bd_C"/>
</dbReference>
<dbReference type="PANTHER" id="PTHR45527:SF1">
    <property type="entry name" value="FATTY ACID SYNTHASE"/>
    <property type="match status" value="1"/>
</dbReference>
<dbReference type="Pfam" id="PF13193">
    <property type="entry name" value="AMP-binding_C"/>
    <property type="match status" value="1"/>
</dbReference>
<dbReference type="Gene3D" id="3.40.50.980">
    <property type="match status" value="2"/>
</dbReference>
<dbReference type="PANTHER" id="PTHR45527">
    <property type="entry name" value="NONRIBOSOMAL PEPTIDE SYNTHETASE"/>
    <property type="match status" value="1"/>
</dbReference>
<evidence type="ECO:0000256" key="2">
    <source>
        <dbReference type="ARBA" id="ARBA00022450"/>
    </source>
</evidence>
<proteinExistence type="predicted"/>
<dbReference type="InterPro" id="IPR010071">
    <property type="entry name" value="AA_adenyl_dom"/>
</dbReference>
<dbReference type="PROSITE" id="PS50075">
    <property type="entry name" value="CARRIER"/>
    <property type="match status" value="2"/>
</dbReference>
<dbReference type="InterPro" id="IPR036736">
    <property type="entry name" value="ACP-like_sf"/>
</dbReference>
<accession>A0ABW1KPZ4</accession>
<dbReference type="CDD" id="cd19540">
    <property type="entry name" value="LCL_NRPS-like"/>
    <property type="match status" value="2"/>
</dbReference>
<dbReference type="Proteomes" id="UP001596203">
    <property type="component" value="Unassembled WGS sequence"/>
</dbReference>
<keyword evidence="2" id="KW-0596">Phosphopantetheine</keyword>
<dbReference type="RefSeq" id="WP_377432831.1">
    <property type="nucleotide sequence ID" value="NZ_JBHSPR010000079.1"/>
</dbReference>
<reference evidence="6" key="1">
    <citation type="journal article" date="2019" name="Int. J. Syst. Evol. Microbiol.">
        <title>The Global Catalogue of Microorganisms (GCM) 10K type strain sequencing project: providing services to taxonomists for standard genome sequencing and annotation.</title>
        <authorList>
            <consortium name="The Broad Institute Genomics Platform"/>
            <consortium name="The Broad Institute Genome Sequencing Center for Infectious Disease"/>
            <person name="Wu L."/>
            <person name="Ma J."/>
        </authorList>
    </citation>
    <scope>NUCLEOTIDE SEQUENCE [LARGE SCALE GENOMIC DNA]</scope>
    <source>
        <strain evidence="6">ZS-35-S2</strain>
    </source>
</reference>
<dbReference type="Gene3D" id="3.30.300.30">
    <property type="match status" value="1"/>
</dbReference>
<dbReference type="Gene3D" id="3.30.559.10">
    <property type="entry name" value="Chloramphenicol acetyltransferase-like domain"/>
    <property type="match status" value="2"/>
</dbReference>
<protein>
    <submittedName>
        <fullName evidence="5">Amino acid adenylation domain-containing protein</fullName>
    </submittedName>
</protein>
<keyword evidence="6" id="KW-1185">Reference proteome</keyword>
<dbReference type="Gene3D" id="1.10.1200.10">
    <property type="entry name" value="ACP-like"/>
    <property type="match status" value="2"/>
</dbReference>
<gene>
    <name evidence="5" type="ORF">ACFP2T_43155</name>
</gene>
<comment type="caution">
    <text evidence="5">The sequence shown here is derived from an EMBL/GenBank/DDBJ whole genome shotgun (WGS) entry which is preliminary data.</text>
</comment>
<dbReference type="Pfam" id="PF00550">
    <property type="entry name" value="PP-binding"/>
    <property type="match status" value="2"/>
</dbReference>
<sequence>VGVDDNFFDLGGHSLLGVRLASRIRAVLGVELPLRELFEAPTVAGLATRLTGTATGRVRPVLRAADRPERVPLSFAQRRLWFLGQLDGPSPAYNIPTMLRLPAEVDAAALEAALLDVITRHESLRTVFPAADGEPYQQIVDSRELRWRLQLSEVAADELTQTVDQAARYAFDLSAEMPIRAWLVHGGPDQHLLVLVIHHIAGDGWSRAPLIRDLMSAYEARRRGESPDWSPLPVQYADYALWQRELLGSDDDRSSLLSTQVDYWRRALDGVPEELSLPVDRPRPAVAGHRGHSAPLRVPAGVHQRLVQLARDEGVTSFMVLQAALAVLLSRLGAGTDIPIGTPVAGRTDEALDGLVGFFVNTLVIRTDLSGEPEFREVLARVRETTLGALAHQDVPFERLVEELAPARSLARHPLFQVMLALQNTGGTAGAGTGPEPVTVSGSARFDLDIMVQETFDEHGRPAGLRGSVTVAADLFTAASAERFGVWLARVLEIVTESPANRVHTVDLMHAAERELLVRSGNEHALPTTRETVVSLFERQVAATPHALAVVADGVRLSYAELDSSANQLARHLSGRDIGPESVVPVVMDRGADLIKALLAVLKAGGAYLPVDPRYPAERIAVLLTGAGVAGVLTSSAYESVVRETAPGGLPVIVADEPATTAELARLDGGRLSDADRTSPLLPDHPAYVIYTSGSTGVPKGVVVAQSSVAAFAAWAMEEFGPDGLSRVVASTSLSFDVSVFEIFCPLLAGGTIEVVRDVLALAENPQDRTLTPSLISAVPSAFAEVLAGGAGEVSAGMVVLAGEALSAHLLTEIRTVLPRTRVANIYGPTEATVYAAAWYADDWDGEQPPLIGAPVGGLRAYVLDDRLGPVPAGVPGELYLAGPRLARGYLGRPALTGERFVACPFGAGERMYRTGDKAKWTADGQLDFLGRVDEQVKIRGFRIEPGEIETVLRAHPEVAQAVVVARDDNPGDRRLIAYVVPADESEPGPQALRTFVAGRLPDYMVPAAVVVVPRLPLNANGKLDRKALPAPEYAAGTGEGPARSTVQDDLLRAAFAQVLGLGTVGIDDNFFELGGHSLLAVRLVSRIRTMLGVELPLRVLFEAPTVAALAARLRDKDTRRARPLLRSGQRPDQVPLSFAQRRLWFLAQLEGPSPTYNIPAVIRLTGAVDAPVLEAALLDVITRHESLRTVFPAVEGEPYQHILQPQETRFSLHVTQTSTGELTAAVGGALRYAFDLSAEIPVRAWLFEVGPEERVLVLVVHHIAGDGWSMAPLGRDLSEAYAARLNGAAPEWTPLPVQYADYALWQRELLGGEDDPESLLSVQVDYWRGALAGVPDELNLPVDRPRPSVVSHRGHSVSWRVSADVHRRLAELARAEGVTPFMVLQAAYAVLLSRLGAGTDIPIGTPVAGRLDEALDSLVGFFLNTLVIRTDLSGDPEFRELLARVRETTLGALAHQDVPFERLVEELAPARSLARHPLFQVMLTMQNTEHAGLELTGARSGGPNTALGDAALTPGRYDLYLAANEVFDADGAHAGLRGVVTVSADLFDEG</sequence>
<dbReference type="CDD" id="cd05930">
    <property type="entry name" value="A_NRPS"/>
    <property type="match status" value="1"/>
</dbReference>
<keyword evidence="3" id="KW-0597">Phosphoprotein</keyword>
<evidence type="ECO:0000259" key="4">
    <source>
        <dbReference type="PROSITE" id="PS50075"/>
    </source>
</evidence>
<dbReference type="InterPro" id="IPR000873">
    <property type="entry name" value="AMP-dep_synth/lig_dom"/>
</dbReference>
<dbReference type="NCBIfam" id="TIGR01733">
    <property type="entry name" value="AA-adenyl-dom"/>
    <property type="match status" value="1"/>
</dbReference>
<feature type="domain" description="Carrier" evidence="4">
    <location>
        <begin position="1043"/>
        <end position="1118"/>
    </location>
</feature>
<organism evidence="5 6">
    <name type="scientific">Plantactinospora solaniradicis</name>
    <dbReference type="NCBI Taxonomy" id="1723736"/>
    <lineage>
        <taxon>Bacteria</taxon>
        <taxon>Bacillati</taxon>
        <taxon>Actinomycetota</taxon>
        <taxon>Actinomycetes</taxon>
        <taxon>Micromonosporales</taxon>
        <taxon>Micromonosporaceae</taxon>
        <taxon>Plantactinospora</taxon>
    </lineage>
</organism>
<dbReference type="InterPro" id="IPR001242">
    <property type="entry name" value="Condensation_dom"/>
</dbReference>
<dbReference type="PROSITE" id="PS00455">
    <property type="entry name" value="AMP_BINDING"/>
    <property type="match status" value="1"/>
</dbReference>
<dbReference type="Gene3D" id="3.30.559.30">
    <property type="entry name" value="Nonribosomal peptide synthetase, condensation domain"/>
    <property type="match status" value="2"/>
</dbReference>
<evidence type="ECO:0000313" key="5">
    <source>
        <dbReference type="EMBL" id="MFC6022938.1"/>
    </source>
</evidence>
<comment type="cofactor">
    <cofactor evidence="1">
        <name>pantetheine 4'-phosphate</name>
        <dbReference type="ChEBI" id="CHEBI:47942"/>
    </cofactor>
</comment>
<dbReference type="Gene3D" id="2.30.38.10">
    <property type="entry name" value="Luciferase, Domain 3"/>
    <property type="match status" value="1"/>
</dbReference>
<feature type="non-terminal residue" evidence="5">
    <location>
        <position position="1"/>
    </location>
</feature>
<dbReference type="Pfam" id="PF00501">
    <property type="entry name" value="AMP-binding"/>
    <property type="match status" value="1"/>
</dbReference>
<dbReference type="PROSITE" id="PS00012">
    <property type="entry name" value="PHOSPHOPANTETHEINE"/>
    <property type="match status" value="2"/>
</dbReference>
<dbReference type="InterPro" id="IPR009081">
    <property type="entry name" value="PP-bd_ACP"/>
</dbReference>